<sequence length="268" mass="29360">MKTADVNFCEELVRSVGQELLCAFENGAPCGSTKEMAERFSHINSKAELRLKTDLAQRFPEYGWSEAELDIEKQRKPEFDQPYWVCDVIDGAVHFFQRMPMWSVSLCLVHAGTPLFSIVYDPCRDELFSAVAGQGAKLNGEPIRVSAKAELSEALLGTLFASSFPMDLTAGKHTADSLQRIMPEAFAVRMQGSVALHLAYVACGRLDGYWEYGIGAYDWLAGLLLVKEAGGNVSNADRDGEYDWEGYGIVAAGPGIHAKLLPLTPVSA</sequence>
<accession>A0ABY9TAN7</accession>
<dbReference type="RefSeq" id="WP_310770258.1">
    <property type="nucleotide sequence ID" value="NZ_CP134050.1"/>
</dbReference>
<dbReference type="InterPro" id="IPR022337">
    <property type="entry name" value="Inositol_monophosphatase_SuhB"/>
</dbReference>
<protein>
    <submittedName>
        <fullName evidence="1">Inositol monophosphatase family protein</fullName>
    </submittedName>
</protein>
<dbReference type="PANTHER" id="PTHR20854:SF4">
    <property type="entry name" value="INOSITOL-1-MONOPHOSPHATASE-RELATED"/>
    <property type="match status" value="1"/>
</dbReference>
<organism evidence="1 2">
    <name type="scientific">Brevibacillus brevis</name>
    <name type="common">Bacillus brevis</name>
    <dbReference type="NCBI Taxonomy" id="1393"/>
    <lineage>
        <taxon>Bacteria</taxon>
        <taxon>Bacillati</taxon>
        <taxon>Bacillota</taxon>
        <taxon>Bacilli</taxon>
        <taxon>Bacillales</taxon>
        <taxon>Paenibacillaceae</taxon>
        <taxon>Brevibacillus</taxon>
    </lineage>
</organism>
<dbReference type="Pfam" id="PF00459">
    <property type="entry name" value="Inositol_P"/>
    <property type="match status" value="1"/>
</dbReference>
<name>A0ABY9TAN7_BREBE</name>
<dbReference type="PRINTS" id="PR00377">
    <property type="entry name" value="IMPHPHTASES"/>
</dbReference>
<gene>
    <name evidence="1" type="ORF">RGB73_06630</name>
</gene>
<dbReference type="Gene3D" id="3.30.540.10">
    <property type="entry name" value="Fructose-1,6-Bisphosphatase, subunit A, domain 1"/>
    <property type="match status" value="1"/>
</dbReference>
<dbReference type="Gene3D" id="3.40.190.80">
    <property type="match status" value="1"/>
</dbReference>
<keyword evidence="2" id="KW-1185">Reference proteome</keyword>
<dbReference type="InterPro" id="IPR000760">
    <property type="entry name" value="Inositol_monophosphatase-like"/>
</dbReference>
<dbReference type="PANTHER" id="PTHR20854">
    <property type="entry name" value="INOSITOL MONOPHOSPHATASE"/>
    <property type="match status" value="1"/>
</dbReference>
<evidence type="ECO:0000313" key="1">
    <source>
        <dbReference type="EMBL" id="WNC15987.1"/>
    </source>
</evidence>
<dbReference type="EMBL" id="CP134050">
    <property type="protein sequence ID" value="WNC15987.1"/>
    <property type="molecule type" value="Genomic_DNA"/>
</dbReference>
<dbReference type="SUPFAM" id="SSF56655">
    <property type="entry name" value="Carbohydrate phosphatase"/>
    <property type="match status" value="1"/>
</dbReference>
<proteinExistence type="predicted"/>
<evidence type="ECO:0000313" key="2">
    <source>
        <dbReference type="Proteomes" id="UP001256827"/>
    </source>
</evidence>
<dbReference type="Proteomes" id="UP001256827">
    <property type="component" value="Chromosome"/>
</dbReference>
<reference evidence="1 2" key="1">
    <citation type="submission" date="2023-09" db="EMBL/GenBank/DDBJ databases">
        <title>Complete Genome and Methylome dissection of Bacillus brevis NEB573 original source of BbsI restriction endonuclease.</title>
        <authorList>
            <person name="Fomenkov A."/>
            <person name="Roberts R.D."/>
        </authorList>
    </citation>
    <scope>NUCLEOTIDE SEQUENCE [LARGE SCALE GENOMIC DNA]</scope>
    <source>
        <strain evidence="1 2">NEB573</strain>
    </source>
</reference>
<dbReference type="PRINTS" id="PR01959">
    <property type="entry name" value="SBIMPHPHTASE"/>
</dbReference>